<organism evidence="3 4">
    <name type="scientific">Thermodesulfatator autotrophicus</name>
    <dbReference type="NCBI Taxonomy" id="1795632"/>
    <lineage>
        <taxon>Bacteria</taxon>
        <taxon>Pseudomonadati</taxon>
        <taxon>Thermodesulfobacteriota</taxon>
        <taxon>Thermodesulfobacteria</taxon>
        <taxon>Thermodesulfobacteriales</taxon>
        <taxon>Thermodesulfatatoraceae</taxon>
        <taxon>Thermodesulfatator</taxon>
    </lineage>
</organism>
<keyword evidence="1" id="KW-0812">Transmembrane</keyword>
<evidence type="ECO:0000313" key="3">
    <source>
        <dbReference type="EMBL" id="OAG27700.1"/>
    </source>
</evidence>
<dbReference type="InterPro" id="IPR013424">
    <property type="entry name" value="Ice-binding_C"/>
</dbReference>
<reference evidence="3 4" key="1">
    <citation type="submission" date="2016-02" db="EMBL/GenBank/DDBJ databases">
        <title>Draft genome sequence of Thermodesulfatator sp. S606.</title>
        <authorList>
            <person name="Lai Q."/>
            <person name="Cao J."/>
            <person name="Dupont S."/>
            <person name="Shao Z."/>
            <person name="Jebbar M."/>
            <person name="Alain K."/>
        </authorList>
    </citation>
    <scope>NUCLEOTIDE SEQUENCE [LARGE SCALE GENOMIC DNA]</scope>
    <source>
        <strain evidence="3 4">S606</strain>
    </source>
</reference>
<dbReference type="Pfam" id="PF07589">
    <property type="entry name" value="PEP-CTERM"/>
    <property type="match status" value="1"/>
</dbReference>
<keyword evidence="4" id="KW-1185">Reference proteome</keyword>
<dbReference type="AlphaFoldDB" id="A0A177E8F6"/>
<feature type="domain" description="Ice-binding protein C-terminal" evidence="2">
    <location>
        <begin position="97"/>
        <end position="121"/>
    </location>
</feature>
<proteinExistence type="predicted"/>
<keyword evidence="1" id="KW-1133">Transmembrane helix</keyword>
<dbReference type="NCBIfam" id="TIGR02595">
    <property type="entry name" value="PEP_CTERM"/>
    <property type="match status" value="1"/>
</dbReference>
<evidence type="ECO:0000259" key="2">
    <source>
        <dbReference type="Pfam" id="PF07589"/>
    </source>
</evidence>
<dbReference type="STRING" id="1795632.TH606_05760"/>
<keyword evidence="1" id="KW-0472">Membrane</keyword>
<dbReference type="EMBL" id="LSFI01000022">
    <property type="protein sequence ID" value="OAG27700.1"/>
    <property type="molecule type" value="Genomic_DNA"/>
</dbReference>
<comment type="caution">
    <text evidence="3">The sequence shown here is derived from an EMBL/GenBank/DDBJ whole genome shotgun (WGS) entry which is preliminary data.</text>
</comment>
<sequence>MATWLNIPEYPDVGSNTFQAVLWERYNMIQFSYLSLDTDGFSGTIINVGIDSNTGLYINSASGRDIPQLESSDIFYIPIDNVASNYYQSSHPVPDHPVPEPASILLMALGGGAIFAYRLRKRSK</sequence>
<gene>
    <name evidence="3" type="ORF">TH606_05760</name>
</gene>
<dbReference type="Proteomes" id="UP000076964">
    <property type="component" value="Unassembled WGS sequence"/>
</dbReference>
<accession>A0A177E8F6</accession>
<feature type="transmembrane region" description="Helical" evidence="1">
    <location>
        <begin position="102"/>
        <end position="119"/>
    </location>
</feature>
<name>A0A177E8F6_9BACT</name>
<protein>
    <recommendedName>
        <fullName evidence="2">Ice-binding protein C-terminal domain-containing protein</fullName>
    </recommendedName>
</protein>
<evidence type="ECO:0000256" key="1">
    <source>
        <dbReference type="SAM" id="Phobius"/>
    </source>
</evidence>
<dbReference type="RefSeq" id="WP_068541969.1">
    <property type="nucleotide sequence ID" value="NZ_LSFI01000022.1"/>
</dbReference>
<evidence type="ECO:0000313" key="4">
    <source>
        <dbReference type="Proteomes" id="UP000076964"/>
    </source>
</evidence>